<feature type="signal peptide" evidence="1">
    <location>
        <begin position="1"/>
        <end position="27"/>
    </location>
</feature>
<sequence length="165" mass="18835">MTSNTVLSIARLSIFLPLIAVCSNTYANDNQDLLQEDLVNGYSTVYRVTKTISKNVKFISTKFDKDLDILDSSILDTPVEESVFPNSVRGVKEVARPGDYVMLKGYFFSKADELVYEFHDEQEDALFVEFDEIPENFMLGEYFLLWAKVTKNEKQTFIKGLSLSN</sequence>
<dbReference type="EMBL" id="JAGFNY010000022">
    <property type="protein sequence ID" value="MBW7570571.1"/>
    <property type="molecule type" value="Genomic_DNA"/>
</dbReference>
<proteinExistence type="predicted"/>
<evidence type="ECO:0000256" key="1">
    <source>
        <dbReference type="SAM" id="SignalP"/>
    </source>
</evidence>
<organism evidence="2 3">
    <name type="scientific">Succinivibrio faecicola</name>
    <dbReference type="NCBI Taxonomy" id="2820300"/>
    <lineage>
        <taxon>Bacteria</taxon>
        <taxon>Pseudomonadati</taxon>
        <taxon>Pseudomonadota</taxon>
        <taxon>Gammaproteobacteria</taxon>
        <taxon>Aeromonadales</taxon>
        <taxon>Succinivibrionaceae</taxon>
        <taxon>Succinivibrio</taxon>
    </lineage>
</organism>
<keyword evidence="1" id="KW-0732">Signal</keyword>
<dbReference type="Proteomes" id="UP000731465">
    <property type="component" value="Unassembled WGS sequence"/>
</dbReference>
<evidence type="ECO:0000313" key="2">
    <source>
        <dbReference type="EMBL" id="MBW7570571.1"/>
    </source>
</evidence>
<reference evidence="2 3" key="1">
    <citation type="submission" date="2021-03" db="EMBL/GenBank/DDBJ databases">
        <title>Succinivibrio sp. nov. isolated from feces of cow.</title>
        <authorList>
            <person name="Choi J.-Y."/>
        </authorList>
    </citation>
    <scope>NUCLEOTIDE SEQUENCE [LARGE SCALE GENOMIC DNA]</scope>
    <source>
        <strain evidence="2 3">AGMB01872</strain>
    </source>
</reference>
<feature type="chain" id="PRO_5047291624" evidence="1">
    <location>
        <begin position="28"/>
        <end position="165"/>
    </location>
</feature>
<keyword evidence="3" id="KW-1185">Reference proteome</keyword>
<protein>
    <submittedName>
        <fullName evidence="2">Uncharacterized protein</fullName>
    </submittedName>
</protein>
<accession>A0ABS7DJ61</accession>
<evidence type="ECO:0000313" key="3">
    <source>
        <dbReference type="Proteomes" id="UP000731465"/>
    </source>
</evidence>
<dbReference type="RefSeq" id="WP_219937796.1">
    <property type="nucleotide sequence ID" value="NZ_JAGFNY010000022.1"/>
</dbReference>
<gene>
    <name evidence="2" type="ORF">J5V48_06665</name>
</gene>
<comment type="caution">
    <text evidence="2">The sequence shown here is derived from an EMBL/GenBank/DDBJ whole genome shotgun (WGS) entry which is preliminary data.</text>
</comment>
<name>A0ABS7DJ61_9GAMM</name>